<accession>A0ACC1TJK8</accession>
<gene>
    <name evidence="1" type="ORF">F5876DRAFT_70350</name>
</gene>
<protein>
    <submittedName>
        <fullName evidence="1">Uncharacterized protein</fullName>
    </submittedName>
</protein>
<reference evidence="1" key="1">
    <citation type="submission" date="2022-09" db="EMBL/GenBank/DDBJ databases">
        <title>A Global Phylogenomic Analysis of the Shiitake Genus Lentinula.</title>
        <authorList>
            <consortium name="DOE Joint Genome Institute"/>
            <person name="Sierra-Patev S."/>
            <person name="Min B."/>
            <person name="Naranjo-Ortiz M."/>
            <person name="Looney B."/>
            <person name="Konkel Z."/>
            <person name="Slot J.C."/>
            <person name="Sakamoto Y."/>
            <person name="Steenwyk J.L."/>
            <person name="Rokas A."/>
            <person name="Carro J."/>
            <person name="Camarero S."/>
            <person name="Ferreira P."/>
            <person name="Molpeceres G."/>
            <person name="Ruiz-Duenas F.J."/>
            <person name="Serrano A."/>
            <person name="Henrissat B."/>
            <person name="Drula E."/>
            <person name="Hughes K.W."/>
            <person name="Mata J.L."/>
            <person name="Ishikawa N.K."/>
            <person name="Vargas-Isla R."/>
            <person name="Ushijima S."/>
            <person name="Smith C.A."/>
            <person name="Ahrendt S."/>
            <person name="Andreopoulos W."/>
            <person name="He G."/>
            <person name="Labutti K."/>
            <person name="Lipzen A."/>
            <person name="Ng V."/>
            <person name="Riley R."/>
            <person name="Sandor L."/>
            <person name="Barry K."/>
            <person name="Martinez A.T."/>
            <person name="Xiao Y."/>
            <person name="Gibbons J.G."/>
            <person name="Terashima K."/>
            <person name="Grigoriev I.V."/>
            <person name="Hibbett D.S."/>
        </authorList>
    </citation>
    <scope>NUCLEOTIDE SEQUENCE</scope>
    <source>
        <strain evidence="1">TMI1499</strain>
    </source>
</reference>
<organism evidence="1 2">
    <name type="scientific">Lentinula aff. lateritia</name>
    <dbReference type="NCBI Taxonomy" id="2804960"/>
    <lineage>
        <taxon>Eukaryota</taxon>
        <taxon>Fungi</taxon>
        <taxon>Dikarya</taxon>
        <taxon>Basidiomycota</taxon>
        <taxon>Agaricomycotina</taxon>
        <taxon>Agaricomycetes</taxon>
        <taxon>Agaricomycetidae</taxon>
        <taxon>Agaricales</taxon>
        <taxon>Marasmiineae</taxon>
        <taxon>Omphalotaceae</taxon>
        <taxon>Lentinula</taxon>
    </lineage>
</organism>
<keyword evidence="2" id="KW-1185">Reference proteome</keyword>
<evidence type="ECO:0000313" key="2">
    <source>
        <dbReference type="Proteomes" id="UP001163835"/>
    </source>
</evidence>
<sequence>MLAPSFLSLSSLLLLIPTTLGAAILRRDNGCNTWPSVGIKDNNASFELWAHYESRVVIPLAMTTFDGNSSGNATKAYLAPNDLGGTVVGTLFTLNNSGLIGAGPSSNNSDSSSSPNTTWISNTIDAGGFFPFSLSNDANDAGIADDYCEVACPNTDPHGPLINGPLFGAQGSTSGWAICNRVDNPLFQGVVFNPASYSSDYGFNVSTCQNVTVYLRSAALGNLDS</sequence>
<name>A0ACC1TJK8_9AGAR</name>
<dbReference type="Proteomes" id="UP001163835">
    <property type="component" value="Unassembled WGS sequence"/>
</dbReference>
<evidence type="ECO:0000313" key="1">
    <source>
        <dbReference type="EMBL" id="KAJ3804781.1"/>
    </source>
</evidence>
<proteinExistence type="predicted"/>
<dbReference type="EMBL" id="MU795813">
    <property type="protein sequence ID" value="KAJ3804781.1"/>
    <property type="molecule type" value="Genomic_DNA"/>
</dbReference>
<comment type="caution">
    <text evidence="1">The sequence shown here is derived from an EMBL/GenBank/DDBJ whole genome shotgun (WGS) entry which is preliminary data.</text>
</comment>